<gene>
    <name evidence="2" type="ORF">BP6252_05524</name>
</gene>
<feature type="chain" id="PRO_5017740953" evidence="1">
    <location>
        <begin position="28"/>
        <end position="337"/>
    </location>
</feature>
<keyword evidence="1" id="KW-0732">Signal</keyword>
<protein>
    <submittedName>
        <fullName evidence="2">Uncharacterized protein</fullName>
    </submittedName>
</protein>
<organism evidence="2 3">
    <name type="scientific">Coleophoma cylindrospora</name>
    <dbReference type="NCBI Taxonomy" id="1849047"/>
    <lineage>
        <taxon>Eukaryota</taxon>
        <taxon>Fungi</taxon>
        <taxon>Dikarya</taxon>
        <taxon>Ascomycota</taxon>
        <taxon>Pezizomycotina</taxon>
        <taxon>Leotiomycetes</taxon>
        <taxon>Helotiales</taxon>
        <taxon>Dermateaceae</taxon>
        <taxon>Coleophoma</taxon>
    </lineage>
</organism>
<evidence type="ECO:0000313" key="3">
    <source>
        <dbReference type="Proteomes" id="UP000256645"/>
    </source>
</evidence>
<accession>A0A3D8RUI3</accession>
<proteinExistence type="predicted"/>
<dbReference type="EMBL" id="PDLM01000005">
    <property type="protein sequence ID" value="RDW77471.1"/>
    <property type="molecule type" value="Genomic_DNA"/>
</dbReference>
<feature type="signal peptide" evidence="1">
    <location>
        <begin position="1"/>
        <end position="27"/>
    </location>
</feature>
<comment type="caution">
    <text evidence="2">The sequence shown here is derived from an EMBL/GenBank/DDBJ whole genome shotgun (WGS) entry which is preliminary data.</text>
</comment>
<dbReference type="STRING" id="1849047.A0A3D8RUI3"/>
<evidence type="ECO:0000313" key="2">
    <source>
        <dbReference type="EMBL" id="RDW77471.1"/>
    </source>
</evidence>
<sequence length="337" mass="36516">MFSISQRPGATLLACIVFSTFLSGIAAQEKLPTFGDKIEVLGAMGRTDQDFADGLALDLFSPKNRTLVVKQNTAPLPAQFVSGTTGSPFVALMNYSYIITMNETANDLIAKIEIPFDLANLTAQGINPSNTYVGTLAADKQSWVVNDATRNVHLSENNTRIIKMTSLDGEYILLGRTTVDTTNVFVQYGQGETRTVNMTGGPGVQDAEFVDGLRFSTQAEKPLRMNVDIINGINPATMPANTQSLNSFVWVVNTSDPSVRVNSRVNVPFNRAMLAALKSNGTSPSQSLMVASRALNATTEQFTPIPRAQQTVNEQPEDRIAIQGLTQLDGQYIIMVV</sequence>
<dbReference type="Proteomes" id="UP000256645">
    <property type="component" value="Unassembled WGS sequence"/>
</dbReference>
<name>A0A3D8RUI3_9HELO</name>
<keyword evidence="3" id="KW-1185">Reference proteome</keyword>
<dbReference type="OrthoDB" id="6513042at2759"/>
<reference evidence="2 3" key="1">
    <citation type="journal article" date="2018" name="IMA Fungus">
        <title>IMA Genome-F 9: Draft genome sequence of Annulohypoxylon stygium, Aspergillus mulundensis, Berkeleyomyces basicola (syn. Thielaviopsis basicola), Ceratocystis smalleyi, two Cercospora beticola strains, Coleophoma cylindrospora, Fusarium fracticaudum, Phialophora cf. hyalina, and Morchella septimelata.</title>
        <authorList>
            <person name="Wingfield B.D."/>
            <person name="Bills G.F."/>
            <person name="Dong Y."/>
            <person name="Huang W."/>
            <person name="Nel W.J."/>
            <person name="Swalarsk-Parry B.S."/>
            <person name="Vaghefi N."/>
            <person name="Wilken P.M."/>
            <person name="An Z."/>
            <person name="de Beer Z.W."/>
            <person name="De Vos L."/>
            <person name="Chen L."/>
            <person name="Duong T.A."/>
            <person name="Gao Y."/>
            <person name="Hammerbacher A."/>
            <person name="Kikkert J.R."/>
            <person name="Li Y."/>
            <person name="Li H."/>
            <person name="Li K."/>
            <person name="Li Q."/>
            <person name="Liu X."/>
            <person name="Ma X."/>
            <person name="Naidoo K."/>
            <person name="Pethybridge S.J."/>
            <person name="Sun J."/>
            <person name="Steenkamp E.T."/>
            <person name="van der Nest M.A."/>
            <person name="van Wyk S."/>
            <person name="Wingfield M.J."/>
            <person name="Xiong C."/>
            <person name="Yue Q."/>
            <person name="Zhang X."/>
        </authorList>
    </citation>
    <scope>NUCLEOTIDE SEQUENCE [LARGE SCALE GENOMIC DNA]</scope>
    <source>
        <strain evidence="2 3">BP6252</strain>
    </source>
</reference>
<evidence type="ECO:0000256" key="1">
    <source>
        <dbReference type="SAM" id="SignalP"/>
    </source>
</evidence>
<dbReference type="AlphaFoldDB" id="A0A3D8RUI3"/>